<dbReference type="EMBL" id="CP036298">
    <property type="protein sequence ID" value="QDV25284.1"/>
    <property type="molecule type" value="Genomic_DNA"/>
</dbReference>
<gene>
    <name evidence="2" type="ORF">Q31a_36080</name>
</gene>
<dbReference type="KEGG" id="ahel:Q31a_36080"/>
<dbReference type="InterPro" id="IPR000668">
    <property type="entry name" value="Peptidase_C1A_C"/>
</dbReference>
<dbReference type="Pfam" id="PF00112">
    <property type="entry name" value="Peptidase_C1"/>
    <property type="match status" value="1"/>
</dbReference>
<dbReference type="InterPro" id="IPR038765">
    <property type="entry name" value="Papain-like_cys_pep_sf"/>
</dbReference>
<dbReference type="CDD" id="cd02619">
    <property type="entry name" value="Peptidase_C1"/>
    <property type="match status" value="1"/>
</dbReference>
<evidence type="ECO:0000313" key="2">
    <source>
        <dbReference type="EMBL" id="QDV25284.1"/>
    </source>
</evidence>
<dbReference type="GO" id="GO:0008234">
    <property type="term" value="F:cysteine-type peptidase activity"/>
    <property type="evidence" value="ECO:0007669"/>
    <property type="project" value="InterPro"/>
</dbReference>
<organism evidence="2 3">
    <name type="scientific">Aureliella helgolandensis</name>
    <dbReference type="NCBI Taxonomy" id="2527968"/>
    <lineage>
        <taxon>Bacteria</taxon>
        <taxon>Pseudomonadati</taxon>
        <taxon>Planctomycetota</taxon>
        <taxon>Planctomycetia</taxon>
        <taxon>Pirellulales</taxon>
        <taxon>Pirellulaceae</taxon>
        <taxon>Aureliella</taxon>
    </lineage>
</organism>
<accession>A0A518G9L2</accession>
<dbReference type="AlphaFoldDB" id="A0A518G9L2"/>
<dbReference type="Proteomes" id="UP000318017">
    <property type="component" value="Chromosome"/>
</dbReference>
<keyword evidence="2" id="KW-0645">Protease</keyword>
<keyword evidence="2" id="KW-0378">Hydrolase</keyword>
<dbReference type="SUPFAM" id="SSF54001">
    <property type="entry name" value="Cysteine proteinases"/>
    <property type="match status" value="1"/>
</dbReference>
<feature type="domain" description="Peptidase C1A papain C-terminal" evidence="1">
    <location>
        <begin position="190"/>
        <end position="275"/>
    </location>
</feature>
<proteinExistence type="predicted"/>
<keyword evidence="3" id="KW-1185">Reference proteome</keyword>
<dbReference type="GO" id="GO:0006508">
    <property type="term" value="P:proteolysis"/>
    <property type="evidence" value="ECO:0007669"/>
    <property type="project" value="UniProtKB-KW"/>
</dbReference>
<dbReference type="Gene3D" id="3.90.70.10">
    <property type="entry name" value="Cysteine proteinases"/>
    <property type="match status" value="1"/>
</dbReference>
<name>A0A518G9L2_9BACT</name>
<sequence>MGWFPDLPDPRDYTPDHKEVRRLLARLKSDKSGQKSVPASVDLRGEDDAPSAFFSAVADQQTLNCSAVCAVLGLVEYFERRVRGRAFEGSILCLYKMARKLRRTSGDCGVDLRTTLKSLRRFGAVPYDLWYTDAERFDDVAEDASLICAGFALAYQDACYVRLDARGLAYFAKSSKQNVPVPLADDNLCHSLGSQTLRNVKSFLAAGFPVAFGFSVPKSLSTESRILYRPTFDSIRGGQAVLAVGYDDEKDTSPKGAILIRNSWGETWGDAGYGWLPYAYIERQFATDCWTLLKKDWIDPGELSLPSVLVPEISV</sequence>
<reference evidence="2 3" key="1">
    <citation type="submission" date="2019-02" db="EMBL/GenBank/DDBJ databases">
        <title>Deep-cultivation of Planctomycetes and their phenomic and genomic characterization uncovers novel biology.</title>
        <authorList>
            <person name="Wiegand S."/>
            <person name="Jogler M."/>
            <person name="Boedeker C."/>
            <person name="Pinto D."/>
            <person name="Vollmers J."/>
            <person name="Rivas-Marin E."/>
            <person name="Kohn T."/>
            <person name="Peeters S.H."/>
            <person name="Heuer A."/>
            <person name="Rast P."/>
            <person name="Oberbeckmann S."/>
            <person name="Bunk B."/>
            <person name="Jeske O."/>
            <person name="Meyerdierks A."/>
            <person name="Storesund J.E."/>
            <person name="Kallscheuer N."/>
            <person name="Luecker S."/>
            <person name="Lage O.M."/>
            <person name="Pohl T."/>
            <person name="Merkel B.J."/>
            <person name="Hornburger P."/>
            <person name="Mueller R.-W."/>
            <person name="Bruemmer F."/>
            <person name="Labrenz M."/>
            <person name="Spormann A.M."/>
            <person name="Op den Camp H."/>
            <person name="Overmann J."/>
            <person name="Amann R."/>
            <person name="Jetten M.S.M."/>
            <person name="Mascher T."/>
            <person name="Medema M.H."/>
            <person name="Devos D.P."/>
            <person name="Kaster A.-K."/>
            <person name="Ovreas L."/>
            <person name="Rohde M."/>
            <person name="Galperin M.Y."/>
            <person name="Jogler C."/>
        </authorList>
    </citation>
    <scope>NUCLEOTIDE SEQUENCE [LARGE SCALE GENOMIC DNA]</scope>
    <source>
        <strain evidence="2 3">Q31a</strain>
    </source>
</reference>
<evidence type="ECO:0000313" key="3">
    <source>
        <dbReference type="Proteomes" id="UP000318017"/>
    </source>
</evidence>
<evidence type="ECO:0000259" key="1">
    <source>
        <dbReference type="Pfam" id="PF00112"/>
    </source>
</evidence>
<protein>
    <submittedName>
        <fullName evidence="2">Papain family cysteine protease</fullName>
    </submittedName>
</protein>